<dbReference type="PANTHER" id="PTHR33751">
    <property type="entry name" value="CBB3-TYPE CYTOCHROME C OXIDASE SUBUNIT FIXP"/>
    <property type="match status" value="1"/>
</dbReference>
<evidence type="ECO:0000256" key="11">
    <source>
        <dbReference type="ARBA" id="ARBA00022737"/>
    </source>
</evidence>
<dbReference type="Proteomes" id="UP000277498">
    <property type="component" value="Unassembled WGS sequence"/>
</dbReference>
<feature type="binding site" description="axial binding residue" evidence="20">
    <location>
        <position position="279"/>
    </location>
    <ligand>
        <name>heme c</name>
        <dbReference type="ChEBI" id="CHEBI:61717"/>
        <label>2</label>
    </ligand>
    <ligandPart>
        <name>Fe</name>
        <dbReference type="ChEBI" id="CHEBI:18248"/>
    </ligandPart>
</feature>
<dbReference type="PROSITE" id="PS51007">
    <property type="entry name" value="CYTC"/>
    <property type="match status" value="2"/>
</dbReference>
<evidence type="ECO:0000256" key="13">
    <source>
        <dbReference type="ARBA" id="ARBA00022982"/>
    </source>
</evidence>
<dbReference type="InterPro" id="IPR036909">
    <property type="entry name" value="Cyt_c-like_dom_sf"/>
</dbReference>
<evidence type="ECO:0000313" key="25">
    <source>
        <dbReference type="Proteomes" id="UP000277498"/>
    </source>
</evidence>
<evidence type="ECO:0000256" key="3">
    <source>
        <dbReference type="ARBA" id="ARBA00006113"/>
    </source>
</evidence>
<feature type="binding site" description="covalent" evidence="21">
    <location>
        <position position="275"/>
    </location>
    <ligand>
        <name>heme c</name>
        <dbReference type="ChEBI" id="CHEBI:61717"/>
        <label>2</label>
    </ligand>
</feature>
<comment type="function">
    <text evidence="19">C-type cytochrome. Part of the cbb3-type cytochrome c oxidase complex.</text>
</comment>
<dbReference type="GO" id="GO:0006119">
    <property type="term" value="P:oxidative phosphorylation"/>
    <property type="evidence" value="ECO:0007669"/>
    <property type="project" value="UniProtKB-UniPathway"/>
</dbReference>
<feature type="binding site" description="axial binding residue" evidence="20">
    <location>
        <position position="320"/>
    </location>
    <ligand>
        <name>heme c</name>
        <dbReference type="ChEBI" id="CHEBI:61717"/>
        <label>1</label>
    </ligand>
    <ligandPart>
        <name>Fe</name>
        <dbReference type="ChEBI" id="CHEBI:18248"/>
    </ligandPart>
</feature>
<dbReference type="Pfam" id="PF13442">
    <property type="entry name" value="Cytochrome_CBB3"/>
    <property type="match status" value="1"/>
</dbReference>
<reference evidence="24 25" key="1">
    <citation type="submission" date="2018-11" db="EMBL/GenBank/DDBJ databases">
        <authorList>
            <person name="Criscuolo A."/>
        </authorList>
    </citation>
    <scope>NUCLEOTIDE SEQUENCE [LARGE SCALE GENOMIC DNA]</scope>
    <source>
        <strain evidence="24">ACIP111625</strain>
    </source>
</reference>
<feature type="binding site" description="covalent" evidence="21">
    <location>
        <position position="179"/>
    </location>
    <ligand>
        <name>heme c</name>
        <dbReference type="ChEBI" id="CHEBI:61717"/>
        <label>1</label>
    </ligand>
</feature>
<dbReference type="InterPro" id="IPR050597">
    <property type="entry name" value="Cytochrome_c_Oxidase_Subunit"/>
</dbReference>
<dbReference type="GO" id="GO:0005886">
    <property type="term" value="C:plasma membrane"/>
    <property type="evidence" value="ECO:0007669"/>
    <property type="project" value="UniProtKB-SubCell"/>
</dbReference>
<evidence type="ECO:0000256" key="22">
    <source>
        <dbReference type="SAM" id="Phobius"/>
    </source>
</evidence>
<evidence type="ECO:0000256" key="15">
    <source>
        <dbReference type="ARBA" id="ARBA00023002"/>
    </source>
</evidence>
<feature type="domain" description="Cytochrome c" evidence="23">
    <location>
        <begin position="262"/>
        <end position="343"/>
    </location>
</feature>
<dbReference type="AlphaFoldDB" id="A0A3P5WU31"/>
<keyword evidence="9 22" id="KW-0812">Transmembrane</keyword>
<evidence type="ECO:0000256" key="14">
    <source>
        <dbReference type="ARBA" id="ARBA00022989"/>
    </source>
</evidence>
<proteinExistence type="inferred from homology"/>
<keyword evidence="16 19" id="KW-0408">Iron</keyword>
<dbReference type="GO" id="GO:0005506">
    <property type="term" value="F:iron ion binding"/>
    <property type="evidence" value="ECO:0007669"/>
    <property type="project" value="InterPro"/>
</dbReference>
<comment type="pathway">
    <text evidence="2 19">Energy metabolism; oxidative phosphorylation.</text>
</comment>
<dbReference type="GO" id="GO:0020037">
    <property type="term" value="F:heme binding"/>
    <property type="evidence" value="ECO:0007669"/>
    <property type="project" value="InterPro"/>
</dbReference>
<sequence>MAGDDKHDSPHNPDNRIELDRLSADEKHKADILAHPGGEAQGKALHDPVPKAKARKAAARGRLPAEVATTGHSWDGIEEYDNPMPRWWVWVFYLTIIWGIAYTIAYPAWPLISGVTQGVIGQDNRAAVSAEIAGWEDKNAGVKAQLVETDLNAIGDDAQLASFAENAGAAIFRTHCAQCHGAGAAGVQQLGYPNLLDDDWLWGGDMESIHYTVTHGIRNTTDGDARYSEMPKFGADELLEKEQIAGVVEYVLQLSGQEHDAALAADGATVFADNCSSCHMEDGKGDRSQGAPNLTDAVWLYGGSREAITHSVNFARFGVMPNWNARLTEDEIRAVAWYVHSLGGGE</sequence>
<evidence type="ECO:0000313" key="24">
    <source>
        <dbReference type="EMBL" id="VDC25205.1"/>
    </source>
</evidence>
<dbReference type="InterPro" id="IPR004678">
    <property type="entry name" value="Cyt_c_oxidase_cbb3_su3"/>
</dbReference>
<dbReference type="NCBIfam" id="TIGR00782">
    <property type="entry name" value="ccoP"/>
    <property type="match status" value="1"/>
</dbReference>
<evidence type="ECO:0000256" key="10">
    <source>
        <dbReference type="ARBA" id="ARBA00022723"/>
    </source>
</evidence>
<keyword evidence="4 19" id="KW-0813">Transport</keyword>
<evidence type="ECO:0000256" key="1">
    <source>
        <dbReference type="ARBA" id="ARBA00004533"/>
    </source>
</evidence>
<dbReference type="Gene3D" id="6.10.280.130">
    <property type="match status" value="1"/>
</dbReference>
<evidence type="ECO:0000256" key="21">
    <source>
        <dbReference type="PIRSR" id="PIRSR000006-2"/>
    </source>
</evidence>
<dbReference type="InterPro" id="IPR038414">
    <property type="entry name" value="CcoP_N_sf"/>
</dbReference>
<keyword evidence="14 22" id="KW-1133">Transmembrane helix</keyword>
<dbReference type="UniPathway" id="UPA00705"/>
<dbReference type="Pfam" id="PF00034">
    <property type="entry name" value="Cytochrom_C"/>
    <property type="match status" value="1"/>
</dbReference>
<evidence type="ECO:0000256" key="9">
    <source>
        <dbReference type="ARBA" id="ARBA00022692"/>
    </source>
</evidence>
<gene>
    <name evidence="24" type="primary">ccoP</name>
    <name evidence="24" type="ORF">XINFAN_01443</name>
</gene>
<dbReference type="InterPro" id="IPR009056">
    <property type="entry name" value="Cyt_c-like_dom"/>
</dbReference>
<feature type="transmembrane region" description="Helical" evidence="22">
    <location>
        <begin position="87"/>
        <end position="109"/>
    </location>
</feature>
<evidence type="ECO:0000259" key="23">
    <source>
        <dbReference type="PROSITE" id="PS51007"/>
    </source>
</evidence>
<evidence type="ECO:0000256" key="20">
    <source>
        <dbReference type="PIRSR" id="PIRSR000006-1"/>
    </source>
</evidence>
<evidence type="ECO:0000256" key="19">
    <source>
        <dbReference type="PIRNR" id="PIRNR000006"/>
    </source>
</evidence>
<dbReference type="Gene3D" id="1.10.760.10">
    <property type="entry name" value="Cytochrome c-like domain"/>
    <property type="match status" value="2"/>
</dbReference>
<comment type="similarity">
    <text evidence="3 19">Belongs to the CcoP / FixP family.</text>
</comment>
<dbReference type="InterPro" id="IPR008168">
    <property type="entry name" value="Cyt_C_IC"/>
</dbReference>
<evidence type="ECO:0000256" key="18">
    <source>
        <dbReference type="ARBA" id="ARBA00023136"/>
    </source>
</evidence>
<evidence type="ECO:0000256" key="12">
    <source>
        <dbReference type="ARBA" id="ARBA00022781"/>
    </source>
</evidence>
<keyword evidence="17 19" id="KW-0406">Ion transport</keyword>
<evidence type="ECO:0000256" key="8">
    <source>
        <dbReference type="ARBA" id="ARBA00022660"/>
    </source>
</evidence>
<evidence type="ECO:0000256" key="17">
    <source>
        <dbReference type="ARBA" id="ARBA00023065"/>
    </source>
</evidence>
<dbReference type="EMBL" id="UXAW01000051">
    <property type="protein sequence ID" value="VDC25205.1"/>
    <property type="molecule type" value="Genomic_DNA"/>
</dbReference>
<name>A0A3P5WU31_9RHOB</name>
<keyword evidence="5 19" id="KW-1003">Cell membrane</keyword>
<dbReference type="Pfam" id="PF14715">
    <property type="entry name" value="FixP_N"/>
    <property type="match status" value="1"/>
</dbReference>
<evidence type="ECO:0000256" key="7">
    <source>
        <dbReference type="ARBA" id="ARBA00022617"/>
    </source>
</evidence>
<evidence type="ECO:0000256" key="16">
    <source>
        <dbReference type="ARBA" id="ARBA00023004"/>
    </source>
</evidence>
<evidence type="ECO:0000256" key="6">
    <source>
        <dbReference type="ARBA" id="ARBA00022519"/>
    </source>
</evidence>
<feature type="binding site" description="covalent" evidence="21">
    <location>
        <position position="176"/>
    </location>
    <ligand>
        <name>heme c</name>
        <dbReference type="ChEBI" id="CHEBI:61717"/>
        <label>1</label>
    </ligand>
</feature>
<keyword evidence="7 19" id="KW-0349">Heme</keyword>
<organism evidence="24 25">
    <name type="scientific">Pseudogemmobacter humi</name>
    <dbReference type="NCBI Taxonomy" id="2483812"/>
    <lineage>
        <taxon>Bacteria</taxon>
        <taxon>Pseudomonadati</taxon>
        <taxon>Pseudomonadota</taxon>
        <taxon>Alphaproteobacteria</taxon>
        <taxon>Rhodobacterales</taxon>
        <taxon>Paracoccaceae</taxon>
        <taxon>Pseudogemmobacter</taxon>
    </lineage>
</organism>
<dbReference type="GO" id="GO:0009055">
    <property type="term" value="F:electron transfer activity"/>
    <property type="evidence" value="ECO:0007669"/>
    <property type="project" value="InterPro"/>
</dbReference>
<keyword evidence="25" id="KW-1185">Reference proteome</keyword>
<comment type="subcellular location">
    <subcellularLocation>
        <location evidence="1 19">Cell inner membrane</location>
    </subcellularLocation>
</comment>
<dbReference type="InterPro" id="IPR032858">
    <property type="entry name" value="CcoP_N"/>
</dbReference>
<keyword evidence="18 19" id="KW-0472">Membrane</keyword>
<evidence type="ECO:0000256" key="5">
    <source>
        <dbReference type="ARBA" id="ARBA00022475"/>
    </source>
</evidence>
<dbReference type="GO" id="GO:0016491">
    <property type="term" value="F:oxidoreductase activity"/>
    <property type="evidence" value="ECO:0007669"/>
    <property type="project" value="UniProtKB-KW"/>
</dbReference>
<dbReference type="OrthoDB" id="9811281at2"/>
<feature type="binding site" description="axial binding residue" evidence="20">
    <location>
        <position position="180"/>
    </location>
    <ligand>
        <name>heme c</name>
        <dbReference type="ChEBI" id="CHEBI:61717"/>
        <label>1</label>
    </ligand>
    <ligandPart>
        <name>Fe</name>
        <dbReference type="ChEBI" id="CHEBI:18248"/>
    </ligandPart>
</feature>
<feature type="binding site" description="covalent" evidence="21">
    <location>
        <position position="278"/>
    </location>
    <ligand>
        <name>heme c</name>
        <dbReference type="ChEBI" id="CHEBI:61717"/>
        <label>2</label>
    </ligand>
</feature>
<dbReference type="PIRSF" id="PIRSF000006">
    <property type="entry name" value="Cbb3-Cox_fixP"/>
    <property type="match status" value="1"/>
</dbReference>
<keyword evidence="11" id="KW-0677">Repeat</keyword>
<evidence type="ECO:0000256" key="4">
    <source>
        <dbReference type="ARBA" id="ARBA00022448"/>
    </source>
</evidence>
<keyword evidence="6 19" id="KW-0997">Cell inner membrane</keyword>
<protein>
    <recommendedName>
        <fullName evidence="19">Cbb3-type cytochrome c oxidase subunit</fullName>
    </recommendedName>
</protein>
<dbReference type="PANTHER" id="PTHR33751:SF1">
    <property type="entry name" value="CBB3-TYPE CYTOCHROME C OXIDASE SUBUNIT FIXP"/>
    <property type="match status" value="1"/>
</dbReference>
<keyword evidence="15 19" id="KW-0560">Oxidoreductase</keyword>
<feature type="binding site" description="axial binding residue" evidence="20">
    <location>
        <position position="230"/>
    </location>
    <ligand>
        <name>heme c</name>
        <dbReference type="ChEBI" id="CHEBI:61717"/>
        <label>2</label>
    </ligand>
    <ligandPart>
        <name>Fe</name>
        <dbReference type="ChEBI" id="CHEBI:18248"/>
    </ligandPart>
</feature>
<keyword evidence="12 19" id="KW-0375">Hydrogen ion transport</keyword>
<dbReference type="GO" id="GO:1902600">
    <property type="term" value="P:proton transmembrane transport"/>
    <property type="evidence" value="ECO:0007669"/>
    <property type="project" value="UniProtKB-KW"/>
</dbReference>
<comment type="subunit">
    <text evidence="19">Component of the cbb3-type cytochrome c oxidase.</text>
</comment>
<dbReference type="PRINTS" id="PR00605">
    <property type="entry name" value="CYTCHROMECIC"/>
</dbReference>
<accession>A0A3P5WU31</accession>
<feature type="domain" description="Cytochrome c" evidence="23">
    <location>
        <begin position="163"/>
        <end position="255"/>
    </location>
</feature>
<keyword evidence="8 19" id="KW-0679">Respiratory chain</keyword>
<evidence type="ECO:0000256" key="2">
    <source>
        <dbReference type="ARBA" id="ARBA00004673"/>
    </source>
</evidence>
<comment type="cofactor">
    <cofactor evidence="19 21">
        <name>heme c</name>
        <dbReference type="ChEBI" id="CHEBI:61717"/>
    </cofactor>
    <text evidence="19 21">Binds 2 heme C groups per subunit.</text>
</comment>
<keyword evidence="10 19" id="KW-0479">Metal-binding</keyword>
<keyword evidence="13 19" id="KW-0249">Electron transport</keyword>
<dbReference type="SUPFAM" id="SSF46626">
    <property type="entry name" value="Cytochrome c"/>
    <property type="match status" value="2"/>
</dbReference>